<comment type="caution">
    <text evidence="11">The sequence shown here is derived from an EMBL/GenBank/DDBJ whole genome shotgun (WGS) entry which is preliminary data.</text>
</comment>
<feature type="transmembrane region" description="Helical" evidence="9">
    <location>
        <begin position="96"/>
        <end position="116"/>
    </location>
</feature>
<keyword evidence="4 9" id="KW-0812">Transmembrane</keyword>
<keyword evidence="6 9" id="KW-0472">Membrane</keyword>
<dbReference type="Pfam" id="PF07648">
    <property type="entry name" value="Kazal_2"/>
    <property type="match status" value="1"/>
</dbReference>
<feature type="transmembrane region" description="Helical" evidence="9">
    <location>
        <begin position="203"/>
        <end position="224"/>
    </location>
</feature>
<feature type="transmembrane region" description="Helical" evidence="9">
    <location>
        <begin position="394"/>
        <end position="419"/>
    </location>
</feature>
<dbReference type="EMBL" id="JARBHB010000007">
    <property type="protein sequence ID" value="KAJ8878589.1"/>
    <property type="molecule type" value="Genomic_DNA"/>
</dbReference>
<dbReference type="Gene3D" id="1.20.1250.20">
    <property type="entry name" value="MFS general substrate transporter like domains"/>
    <property type="match status" value="1"/>
</dbReference>
<gene>
    <name evidence="11" type="ORF">PR048_019170</name>
</gene>
<feature type="transmembrane region" description="Helical" evidence="9">
    <location>
        <begin position="638"/>
        <end position="660"/>
    </location>
</feature>
<evidence type="ECO:0000313" key="11">
    <source>
        <dbReference type="EMBL" id="KAJ8878589.1"/>
    </source>
</evidence>
<keyword evidence="12" id="KW-1185">Reference proteome</keyword>
<protein>
    <recommendedName>
        <fullName evidence="10">Kazal-like domain-containing protein</fullName>
    </recommendedName>
</protein>
<feature type="transmembrane region" description="Helical" evidence="9">
    <location>
        <begin position="355"/>
        <end position="373"/>
    </location>
</feature>
<evidence type="ECO:0000256" key="3">
    <source>
        <dbReference type="ARBA" id="ARBA00022475"/>
    </source>
</evidence>
<dbReference type="PANTHER" id="PTHR11388">
    <property type="entry name" value="ORGANIC ANION TRANSPORTER"/>
    <property type="match status" value="1"/>
</dbReference>
<accession>A0ABQ9H2V4</accession>
<keyword evidence="3" id="KW-1003">Cell membrane</keyword>
<evidence type="ECO:0000256" key="5">
    <source>
        <dbReference type="ARBA" id="ARBA00022989"/>
    </source>
</evidence>
<dbReference type="Proteomes" id="UP001159363">
    <property type="component" value="Chromosome 6"/>
</dbReference>
<keyword evidence="5 9" id="KW-1133">Transmembrane helix</keyword>
<comment type="similarity">
    <text evidence="2">Belongs to the organo anion transporter (TC 2.A.60) family.</text>
</comment>
<sequence length="694" mass="76836">MTAYRSRLVAGAGIKDGLAHSGGRCWNQRWPHKAEDIDEGKNHDGGLEKQEREEMSKGKRVIQREIRKIPEEKRKIQDGRHGAAAPKPAVRDPWRAAGWILLTVVLFITGSFIGLFPKTLPDAAVRKMIANEKARRAGEQIHEDDKPSFSDLVAGFKRLLKNKAYMAIQISHIFYIFGYMPYWVFMAKYIEVQFRVSASISSLITGTVGLVFSALGILMSGIVITKFRPKARSLAIWNITVVFISTFGIASYAFIGCTNNDTYGLVDNHGLLQLNLTCNANCTCDHVRYNPVCSQYGDRSFISPCHAGCSGEKAEFNGTMVYTDCSCIAPDSSIPEALDPAGGYVLDGTCPSDCMNTFLIFISIVCLLKFTGATSRSSNFLVSIRCVEERDKTISMGFGMALLSIFTFMPAPIFFGYIIGNSTHMYLDYSHPCDYLRNDSKRPGMCSTSEVSQIITGAATTRLPSRKTGLDSRRGSIHILAFVYRAGLCWLAGFLGDLPFSPPHNSDAAPYSAHFTLIGSQNLGVKSSPILFTHSLTSRIDSSVRIPFIPMLEVFGWFFTCVMWTCWGVLHVFQIDSSVRIPCITNLAAGISFIEVKQVNSEIWCLFADKTCMVWGKSCTGRKGNCWLYNGEAMRTTLNLTAAGFIAVGAIFDVSVWYFVKNVKIFDEEVELKDVVEGEEGPDEQLITEKGMDG</sequence>
<evidence type="ECO:0000256" key="8">
    <source>
        <dbReference type="SAM" id="MobiDB-lite"/>
    </source>
</evidence>
<dbReference type="InterPro" id="IPR002350">
    <property type="entry name" value="Kazal_dom"/>
</dbReference>
<feature type="transmembrane region" description="Helical" evidence="9">
    <location>
        <begin position="236"/>
        <end position="255"/>
    </location>
</feature>
<keyword evidence="7" id="KW-1015">Disulfide bond</keyword>
<dbReference type="InterPro" id="IPR004156">
    <property type="entry name" value="OATP"/>
</dbReference>
<feature type="region of interest" description="Disordered" evidence="8">
    <location>
        <begin position="36"/>
        <end position="60"/>
    </location>
</feature>
<feature type="transmembrane region" description="Helical" evidence="9">
    <location>
        <begin position="164"/>
        <end position="183"/>
    </location>
</feature>
<dbReference type="Pfam" id="PF03137">
    <property type="entry name" value="OATP"/>
    <property type="match status" value="1"/>
</dbReference>
<evidence type="ECO:0000259" key="10">
    <source>
        <dbReference type="Pfam" id="PF07648"/>
    </source>
</evidence>
<dbReference type="SUPFAM" id="SSF103473">
    <property type="entry name" value="MFS general substrate transporter"/>
    <property type="match status" value="1"/>
</dbReference>
<feature type="transmembrane region" description="Helical" evidence="9">
    <location>
        <begin position="477"/>
        <end position="496"/>
    </location>
</feature>
<evidence type="ECO:0000313" key="12">
    <source>
        <dbReference type="Proteomes" id="UP001159363"/>
    </source>
</evidence>
<evidence type="ECO:0000256" key="4">
    <source>
        <dbReference type="ARBA" id="ARBA00022692"/>
    </source>
</evidence>
<evidence type="ECO:0000256" key="2">
    <source>
        <dbReference type="ARBA" id="ARBA00009657"/>
    </source>
</evidence>
<dbReference type="PANTHER" id="PTHR11388:SF76">
    <property type="entry name" value="SOLUTE CARRIER ORGANIC ANION TRANSPORTER FAMILY MEMBER"/>
    <property type="match status" value="1"/>
</dbReference>
<dbReference type="InterPro" id="IPR036259">
    <property type="entry name" value="MFS_trans_sf"/>
</dbReference>
<evidence type="ECO:0000256" key="1">
    <source>
        <dbReference type="ARBA" id="ARBA00004651"/>
    </source>
</evidence>
<feature type="domain" description="Kazal-like" evidence="10">
    <location>
        <begin position="279"/>
        <end position="327"/>
    </location>
</feature>
<evidence type="ECO:0000256" key="7">
    <source>
        <dbReference type="ARBA" id="ARBA00023157"/>
    </source>
</evidence>
<name>A0ABQ9H2V4_9NEOP</name>
<comment type="subcellular location">
    <subcellularLocation>
        <location evidence="1">Cell membrane</location>
        <topology evidence="1">Multi-pass membrane protein</topology>
    </subcellularLocation>
</comment>
<organism evidence="11 12">
    <name type="scientific">Dryococelus australis</name>
    <dbReference type="NCBI Taxonomy" id="614101"/>
    <lineage>
        <taxon>Eukaryota</taxon>
        <taxon>Metazoa</taxon>
        <taxon>Ecdysozoa</taxon>
        <taxon>Arthropoda</taxon>
        <taxon>Hexapoda</taxon>
        <taxon>Insecta</taxon>
        <taxon>Pterygota</taxon>
        <taxon>Neoptera</taxon>
        <taxon>Polyneoptera</taxon>
        <taxon>Phasmatodea</taxon>
        <taxon>Verophasmatodea</taxon>
        <taxon>Anareolatae</taxon>
        <taxon>Phasmatidae</taxon>
        <taxon>Eurycanthinae</taxon>
        <taxon>Dryococelus</taxon>
    </lineage>
</organism>
<reference evidence="11 12" key="1">
    <citation type="submission" date="2023-02" db="EMBL/GenBank/DDBJ databases">
        <title>LHISI_Scaffold_Assembly.</title>
        <authorList>
            <person name="Stuart O.P."/>
            <person name="Cleave R."/>
            <person name="Magrath M.J.L."/>
            <person name="Mikheyev A.S."/>
        </authorList>
    </citation>
    <scope>NUCLEOTIDE SEQUENCE [LARGE SCALE GENOMIC DNA]</scope>
    <source>
        <strain evidence="11">Daus_M_001</strain>
        <tissue evidence="11">Leg muscle</tissue>
    </source>
</reference>
<proteinExistence type="inferred from homology"/>
<evidence type="ECO:0000256" key="6">
    <source>
        <dbReference type="ARBA" id="ARBA00023136"/>
    </source>
</evidence>
<feature type="transmembrane region" description="Helical" evidence="9">
    <location>
        <begin position="548"/>
        <end position="570"/>
    </location>
</feature>
<evidence type="ECO:0000256" key="9">
    <source>
        <dbReference type="SAM" id="Phobius"/>
    </source>
</evidence>